<name>A0A0V8JJ61_9BACI</name>
<dbReference type="InterPro" id="IPR036633">
    <property type="entry name" value="Prn/Lys/Arg_de-COase_C_sf"/>
</dbReference>
<feature type="domain" description="Orn/Lys/Arg decarboxylase C-terminal" evidence="7">
    <location>
        <begin position="406"/>
        <end position="472"/>
    </location>
</feature>
<dbReference type="GO" id="GO:0016831">
    <property type="term" value="F:carboxy-lyase activity"/>
    <property type="evidence" value="ECO:0007669"/>
    <property type="project" value="UniProtKB-KW"/>
</dbReference>
<dbReference type="AlphaFoldDB" id="A0A0V8JJ61"/>
<comment type="similarity">
    <text evidence="2">Belongs to the Orn/Lys/Arg decarboxylase class-I family.</text>
</comment>
<evidence type="ECO:0008006" key="10">
    <source>
        <dbReference type="Google" id="ProtNLM"/>
    </source>
</evidence>
<dbReference type="RefSeq" id="WP_062687040.1">
    <property type="nucleotide sequence ID" value="NZ_KQ758668.1"/>
</dbReference>
<evidence type="ECO:0000256" key="2">
    <source>
        <dbReference type="ARBA" id="ARBA00010671"/>
    </source>
</evidence>
<keyword evidence="9" id="KW-1185">Reference proteome</keyword>
<dbReference type="EMBL" id="LNQP01000053">
    <property type="protein sequence ID" value="KSU87106.1"/>
    <property type="molecule type" value="Genomic_DNA"/>
</dbReference>
<organism evidence="8 9">
    <name type="scientific">Priestia veravalensis</name>
    <dbReference type="NCBI Taxonomy" id="1414648"/>
    <lineage>
        <taxon>Bacteria</taxon>
        <taxon>Bacillati</taxon>
        <taxon>Bacillota</taxon>
        <taxon>Bacilli</taxon>
        <taxon>Bacillales</taxon>
        <taxon>Bacillaceae</taxon>
        <taxon>Priestia</taxon>
    </lineage>
</organism>
<dbReference type="PANTHER" id="PTHR43277:SF3">
    <property type="entry name" value="DECARBOXYLASE, PUTATIVE-RELATED"/>
    <property type="match status" value="1"/>
</dbReference>
<dbReference type="Proteomes" id="UP000053681">
    <property type="component" value="Unassembled WGS sequence"/>
</dbReference>
<evidence type="ECO:0000259" key="6">
    <source>
        <dbReference type="Pfam" id="PF01276"/>
    </source>
</evidence>
<keyword evidence="4" id="KW-0663">Pyridoxal phosphate</keyword>
<dbReference type="Gene3D" id="3.90.100.10">
    <property type="entry name" value="Orn/Lys/Arg decarboxylase, C-terminal domain"/>
    <property type="match status" value="1"/>
</dbReference>
<dbReference type="InterPro" id="IPR052357">
    <property type="entry name" value="Orn_Lys_Arg_decarboxylase-I"/>
</dbReference>
<dbReference type="Gene3D" id="3.40.640.10">
    <property type="entry name" value="Type I PLP-dependent aspartate aminotransferase-like (Major domain)"/>
    <property type="match status" value="1"/>
</dbReference>
<comment type="caution">
    <text evidence="8">The sequence shown here is derived from an EMBL/GenBank/DDBJ whole genome shotgun (WGS) entry which is preliminary data.</text>
</comment>
<reference evidence="8 9" key="1">
    <citation type="submission" date="2015-11" db="EMBL/GenBank/DDBJ databases">
        <title>Bacillus caseinolyticus sp nov.</title>
        <authorList>
            <person name="Dastager S.G."/>
            <person name="Mawlankar R."/>
        </authorList>
    </citation>
    <scope>NUCLEOTIDE SEQUENCE [LARGE SCALE GENOMIC DNA]</scope>
    <source>
        <strain evidence="8 9">SGD-V-76</strain>
    </source>
</reference>
<protein>
    <recommendedName>
        <fullName evidence="10">Lysine decarboxylase</fullName>
    </recommendedName>
</protein>
<evidence type="ECO:0000256" key="5">
    <source>
        <dbReference type="ARBA" id="ARBA00023239"/>
    </source>
</evidence>
<evidence type="ECO:0000259" key="7">
    <source>
        <dbReference type="Pfam" id="PF03711"/>
    </source>
</evidence>
<proteinExistence type="inferred from homology"/>
<evidence type="ECO:0000313" key="8">
    <source>
        <dbReference type="EMBL" id="KSU87106.1"/>
    </source>
</evidence>
<dbReference type="SUPFAM" id="SSF53383">
    <property type="entry name" value="PLP-dependent transferases"/>
    <property type="match status" value="1"/>
</dbReference>
<feature type="domain" description="Orn/Lys/Arg decarboxylases family 1 pyridoxal-P attachment site" evidence="6">
    <location>
        <begin position="9"/>
        <end position="295"/>
    </location>
</feature>
<dbReference type="InterPro" id="IPR000310">
    <property type="entry name" value="Orn/Lys/Arg_deCO2ase_major_dom"/>
</dbReference>
<gene>
    <name evidence="8" type="ORF">AS180_14795</name>
</gene>
<dbReference type="Pfam" id="PF01276">
    <property type="entry name" value="OKR_DC_1"/>
    <property type="match status" value="1"/>
</dbReference>
<evidence type="ECO:0000256" key="4">
    <source>
        <dbReference type="ARBA" id="ARBA00022898"/>
    </source>
</evidence>
<evidence type="ECO:0000313" key="9">
    <source>
        <dbReference type="Proteomes" id="UP000053681"/>
    </source>
</evidence>
<comment type="cofactor">
    <cofactor evidence="1">
        <name>pyridoxal 5'-phosphate</name>
        <dbReference type="ChEBI" id="CHEBI:597326"/>
    </cofactor>
</comment>
<accession>A0A0V8JJ61</accession>
<dbReference type="InterPro" id="IPR008286">
    <property type="entry name" value="Prn/Lys/Arg_de-COase_C"/>
</dbReference>
<dbReference type="InterPro" id="IPR015421">
    <property type="entry name" value="PyrdxlP-dep_Trfase_major"/>
</dbReference>
<sequence length="477" mass="52634">MEHLRSKLPLYDCVLNHINKRPLSYHVPGHKNGYVFPKGVEKDFLQFLKYDLTEITGLDDLHEAEEAIQDSQILAANLYGVDQTYFLVNGSTVGNLAAILSLCEEGDSIIVQRDSHKSIFNAINLAKANAIFVSPEVDLISKLTVGINVEDIKQALKVAPSSVKAIVLTNPTYYGVSTDLAPIVSLAHKHSIPVVVDEAHGAHFILGAPFPKSATEFGADIVIQSAHKTLPAMTMGSYLHVKGNFINKNRLSYLLGALQSSSPSYPIMVSLDIARYYVECLKNEGTAKIKANLKGFYNELNQIDTLSIVELNQEGNLKVDLLKLILSSTRLTGYELQAALEAEGIYTELADPLYVLLVLPLSSSFDFSDTLLRIKKAVGLSAQGGFVKDMIHTLYYPEKITHKIYTHKNETEIVSLDTAVGKICAETIIPYPPGIPLLLEGEEISLHHLKYLKQTLSFKGKIQGSTNIRHGFIRVFK</sequence>
<dbReference type="SUPFAM" id="SSF55904">
    <property type="entry name" value="Ornithine decarboxylase C-terminal domain"/>
    <property type="match status" value="1"/>
</dbReference>
<dbReference type="Pfam" id="PF03711">
    <property type="entry name" value="OKR_DC_1_C"/>
    <property type="match status" value="1"/>
</dbReference>
<dbReference type="InterPro" id="IPR015424">
    <property type="entry name" value="PyrdxlP-dep_Trfase"/>
</dbReference>
<evidence type="ECO:0000256" key="1">
    <source>
        <dbReference type="ARBA" id="ARBA00001933"/>
    </source>
</evidence>
<evidence type="ECO:0000256" key="3">
    <source>
        <dbReference type="ARBA" id="ARBA00022793"/>
    </source>
</evidence>
<keyword evidence="3" id="KW-0210">Decarboxylase</keyword>
<dbReference type="PANTHER" id="PTHR43277">
    <property type="entry name" value="ARGININE DECARBOXYLASE"/>
    <property type="match status" value="1"/>
</dbReference>
<keyword evidence="5" id="KW-0456">Lyase</keyword>